<evidence type="ECO:0000256" key="3">
    <source>
        <dbReference type="ARBA" id="ARBA00022475"/>
    </source>
</evidence>
<comment type="caution">
    <text evidence="10">The sequence shown here is derived from an EMBL/GenBank/DDBJ whole genome shotgun (WGS) entry which is preliminary data.</text>
</comment>
<evidence type="ECO:0000313" key="11">
    <source>
        <dbReference type="Proteomes" id="UP000597886"/>
    </source>
</evidence>
<protein>
    <submittedName>
        <fullName evidence="10">YeeE/YedE family protein</fullName>
    </submittedName>
</protein>
<evidence type="ECO:0000256" key="6">
    <source>
        <dbReference type="ARBA" id="ARBA00022989"/>
    </source>
</evidence>
<evidence type="ECO:0000256" key="5">
    <source>
        <dbReference type="ARBA" id="ARBA00022692"/>
    </source>
</evidence>
<feature type="transmembrane region" description="Helical" evidence="9">
    <location>
        <begin position="203"/>
        <end position="225"/>
    </location>
</feature>
<dbReference type="GO" id="GO:0005886">
    <property type="term" value="C:plasma membrane"/>
    <property type="evidence" value="ECO:0007669"/>
    <property type="project" value="UniProtKB-SubCell"/>
</dbReference>
<name>A0AA90YW03_9RHOB</name>
<dbReference type="EMBL" id="WVRA01000003">
    <property type="protein sequence ID" value="NOE18875.1"/>
    <property type="molecule type" value="Genomic_DNA"/>
</dbReference>
<keyword evidence="6 9" id="KW-1133">Transmembrane helix</keyword>
<feature type="transmembrane region" description="Helical" evidence="9">
    <location>
        <begin position="113"/>
        <end position="139"/>
    </location>
</feature>
<accession>A0AA90YW03</accession>
<gene>
    <name evidence="10" type="ORF">GS634_12155</name>
</gene>
<dbReference type="Pfam" id="PF04143">
    <property type="entry name" value="Sulf_transp"/>
    <property type="match status" value="1"/>
</dbReference>
<feature type="transmembrane region" description="Helical" evidence="9">
    <location>
        <begin position="82"/>
        <end position="106"/>
    </location>
</feature>
<dbReference type="RefSeq" id="WP_171330275.1">
    <property type="nucleotide sequence ID" value="NZ_WVRA01000003.1"/>
</dbReference>
<feature type="transmembrane region" description="Helical" evidence="9">
    <location>
        <begin position="12"/>
        <end position="31"/>
    </location>
</feature>
<dbReference type="PANTHER" id="PTHR30574:SF1">
    <property type="entry name" value="SULPHUR TRANSPORT DOMAIN-CONTAINING PROTEIN"/>
    <property type="match status" value="1"/>
</dbReference>
<keyword evidence="2" id="KW-0813">Transport</keyword>
<feature type="transmembrane region" description="Helical" evidence="9">
    <location>
        <begin position="293"/>
        <end position="317"/>
    </location>
</feature>
<evidence type="ECO:0000256" key="8">
    <source>
        <dbReference type="ARBA" id="ARBA00035655"/>
    </source>
</evidence>
<comment type="subcellular location">
    <subcellularLocation>
        <location evidence="1">Cell inner membrane</location>
        <topology evidence="1">Multi-pass membrane protein</topology>
    </subcellularLocation>
</comment>
<keyword evidence="4" id="KW-0997">Cell inner membrane</keyword>
<comment type="similarity">
    <text evidence="8">Belongs to the TsuA/YedE (TC 9.B.102) family.</text>
</comment>
<dbReference type="Proteomes" id="UP000597886">
    <property type="component" value="Unassembled WGS sequence"/>
</dbReference>
<dbReference type="AlphaFoldDB" id="A0AA90YW03"/>
<keyword evidence="5 9" id="KW-0812">Transmembrane</keyword>
<dbReference type="InterPro" id="IPR007272">
    <property type="entry name" value="Sulf_transp_TsuA/YedE"/>
</dbReference>
<evidence type="ECO:0000256" key="2">
    <source>
        <dbReference type="ARBA" id="ARBA00022448"/>
    </source>
</evidence>
<sequence>MERLIDLLGDPGTLAFAGVLVGILFGVTAQKSHFCLRASTVEVAESKFGPRLAVWLIAFTAALTLVQALVSLELLDLSEARAIASTGSLSGAIIGGAMFGIGMVFARGCASRLLVLASCGNLRALVTGLILTLVAQAAYTGVLSPAREAISGLWTISGGAERDLAEIMGFPPSVYSAVAAIGFVLSIVFALHRKVALAKIVTAAGVGGAVALGWFMTFSIAQASFEVVPVSSVTFTGPATDTLMALVAERNVVLSFGIGLVPGVAIGAAGSAIISGEWRIERFGSDTPMERYLVGAVLMGFGAMLAGGCAVGAGLSGGSALSLTAWLAVFFMWVGAIGTHRFLMRLPVLQHS</sequence>
<keyword evidence="7 9" id="KW-0472">Membrane</keyword>
<feature type="transmembrane region" description="Helical" evidence="9">
    <location>
        <begin position="252"/>
        <end position="273"/>
    </location>
</feature>
<feature type="transmembrane region" description="Helical" evidence="9">
    <location>
        <begin position="323"/>
        <end position="343"/>
    </location>
</feature>
<proteinExistence type="inferred from homology"/>
<evidence type="ECO:0000256" key="1">
    <source>
        <dbReference type="ARBA" id="ARBA00004429"/>
    </source>
</evidence>
<dbReference type="PANTHER" id="PTHR30574">
    <property type="entry name" value="INNER MEMBRANE PROTEIN YEDE"/>
    <property type="match status" value="1"/>
</dbReference>
<feature type="transmembrane region" description="Helical" evidence="9">
    <location>
        <begin position="173"/>
        <end position="191"/>
    </location>
</feature>
<organism evidence="10 11">
    <name type="scientific">Ruegeria atlantica</name>
    <dbReference type="NCBI Taxonomy" id="81569"/>
    <lineage>
        <taxon>Bacteria</taxon>
        <taxon>Pseudomonadati</taxon>
        <taxon>Pseudomonadota</taxon>
        <taxon>Alphaproteobacteria</taxon>
        <taxon>Rhodobacterales</taxon>
        <taxon>Roseobacteraceae</taxon>
        <taxon>Ruegeria</taxon>
    </lineage>
</organism>
<evidence type="ECO:0000256" key="9">
    <source>
        <dbReference type="SAM" id="Phobius"/>
    </source>
</evidence>
<evidence type="ECO:0000313" key="10">
    <source>
        <dbReference type="EMBL" id="NOE18875.1"/>
    </source>
</evidence>
<feature type="transmembrane region" description="Helical" evidence="9">
    <location>
        <begin position="52"/>
        <end position="70"/>
    </location>
</feature>
<reference evidence="10" key="1">
    <citation type="submission" date="2019-12" db="EMBL/GenBank/DDBJ databases">
        <title>Ruegeria JWLKs population differentiation of coral mucus and skeleton niches.</title>
        <authorList>
            <person name="Luo D."/>
        </authorList>
    </citation>
    <scope>NUCLEOTIDE SEQUENCE</scope>
    <source>
        <strain evidence="10">HKCCD6181</strain>
    </source>
</reference>
<keyword evidence="3" id="KW-1003">Cell membrane</keyword>
<evidence type="ECO:0000256" key="4">
    <source>
        <dbReference type="ARBA" id="ARBA00022519"/>
    </source>
</evidence>
<evidence type="ECO:0000256" key="7">
    <source>
        <dbReference type="ARBA" id="ARBA00023136"/>
    </source>
</evidence>